<dbReference type="InterPro" id="IPR031325">
    <property type="entry name" value="RHS_repeat"/>
</dbReference>
<evidence type="ECO:0000313" key="2">
    <source>
        <dbReference type="Proteomes" id="UP000249922"/>
    </source>
</evidence>
<accession>A0ABM6WQ50</accession>
<sequence length="58" mass="6590">MTYDANNNLLRQTDAKGQVIAFTYDALNRVTRKQVGSGAGRVETRFTYDRLYRSNATT</sequence>
<reference evidence="1 2" key="1">
    <citation type="submission" date="2018-06" db="EMBL/GenBank/DDBJ databases">
        <title>Complete genome sequence of Paracoccus mutanolyticus strain RSP-02 isolated from cellulosic waste.</title>
        <authorList>
            <person name="Amrutha R.N."/>
            <person name="Shrivastav A."/>
            <person name="Buddana S.K."/>
            <person name="Deshpande U."/>
            <person name="Prakasham R.S."/>
        </authorList>
    </citation>
    <scope>NUCLEOTIDE SEQUENCE [LARGE SCALE GENOMIC DNA]</scope>
    <source>
        <strain evidence="1 2">RSP-02</strain>
    </source>
</reference>
<evidence type="ECO:0000313" key="1">
    <source>
        <dbReference type="EMBL" id="AWX92702.1"/>
    </source>
</evidence>
<dbReference type="NCBIfam" id="TIGR01643">
    <property type="entry name" value="YD_repeat_2x"/>
    <property type="match status" value="1"/>
</dbReference>
<dbReference type="InterPro" id="IPR006530">
    <property type="entry name" value="YD"/>
</dbReference>
<keyword evidence="2" id="KW-1185">Reference proteome</keyword>
<gene>
    <name evidence="1" type="ORF">DPM13_04550</name>
</gene>
<organism evidence="1 2">
    <name type="scientific">Paracoccus mutanolyticus</name>
    <dbReference type="NCBI Taxonomy" id="1499308"/>
    <lineage>
        <taxon>Bacteria</taxon>
        <taxon>Pseudomonadati</taxon>
        <taxon>Pseudomonadota</taxon>
        <taxon>Alphaproteobacteria</taxon>
        <taxon>Rhodobacterales</taxon>
        <taxon>Paracoccaceae</taxon>
        <taxon>Paracoccus</taxon>
    </lineage>
</organism>
<dbReference type="Gene3D" id="2.180.10.10">
    <property type="entry name" value="RHS repeat-associated core"/>
    <property type="match status" value="1"/>
</dbReference>
<dbReference type="Pfam" id="PF05593">
    <property type="entry name" value="RHS_repeat"/>
    <property type="match status" value="1"/>
</dbReference>
<name>A0ABM6WQ50_9RHOB</name>
<protein>
    <recommendedName>
        <fullName evidence="3">RHS repeat protein</fullName>
    </recommendedName>
</protein>
<dbReference type="Proteomes" id="UP000249922">
    <property type="component" value="Chromosome"/>
</dbReference>
<dbReference type="EMBL" id="CP030239">
    <property type="protein sequence ID" value="AWX92702.1"/>
    <property type="molecule type" value="Genomic_DNA"/>
</dbReference>
<proteinExistence type="predicted"/>
<evidence type="ECO:0008006" key="3">
    <source>
        <dbReference type="Google" id="ProtNLM"/>
    </source>
</evidence>